<keyword evidence="2" id="KW-1185">Reference proteome</keyword>
<dbReference type="Gene3D" id="1.20.120.450">
    <property type="entry name" value="dinb family like domain"/>
    <property type="match status" value="1"/>
</dbReference>
<reference evidence="1 2" key="2">
    <citation type="submission" date="2019-09" db="EMBL/GenBank/DDBJ databases">
        <authorList>
            <person name="Jin C."/>
        </authorList>
    </citation>
    <scope>NUCLEOTIDE SEQUENCE [LARGE SCALE GENOMIC DNA]</scope>
    <source>
        <strain evidence="1 2">BN140041</strain>
    </source>
</reference>
<evidence type="ECO:0000313" key="1">
    <source>
        <dbReference type="EMBL" id="KAA1426045.1"/>
    </source>
</evidence>
<name>A0A5B1LYL9_9ACTN</name>
<dbReference type="AlphaFoldDB" id="A0A5B1LYL9"/>
<reference evidence="1 2" key="1">
    <citation type="submission" date="2019-09" db="EMBL/GenBank/DDBJ databases">
        <title>Nocardioides panacisoli sp. nov., isolated from the soil of a ginseng field.</title>
        <authorList>
            <person name="Cho C."/>
        </authorList>
    </citation>
    <scope>NUCLEOTIDE SEQUENCE [LARGE SCALE GENOMIC DNA]</scope>
    <source>
        <strain evidence="1 2">BN140041</strain>
    </source>
</reference>
<accession>A0A5B1LYL9</accession>
<evidence type="ECO:0000313" key="2">
    <source>
        <dbReference type="Proteomes" id="UP000324351"/>
    </source>
</evidence>
<protein>
    <submittedName>
        <fullName evidence="1">DinB family protein</fullName>
    </submittedName>
</protein>
<organism evidence="1 2">
    <name type="scientific">Nocardioides antri</name>
    <dbReference type="NCBI Taxonomy" id="2607659"/>
    <lineage>
        <taxon>Bacteria</taxon>
        <taxon>Bacillati</taxon>
        <taxon>Actinomycetota</taxon>
        <taxon>Actinomycetes</taxon>
        <taxon>Propionibacteriales</taxon>
        <taxon>Nocardioidaceae</taxon>
        <taxon>Nocardioides</taxon>
    </lineage>
</organism>
<dbReference type="InterPro" id="IPR034660">
    <property type="entry name" value="DinB/YfiT-like"/>
</dbReference>
<dbReference type="SUPFAM" id="SSF109854">
    <property type="entry name" value="DinB/YfiT-like putative metalloenzymes"/>
    <property type="match status" value="1"/>
</dbReference>
<sequence>MSVRMDAASRTDPPLQADEATTLRAFLDYHRDTLRWKVDGLTQEQLAATTASSTMTLAGLLKHLALVESNWFEVVLAGEKLMPPFATVDWKEDPDWEWRTATDDTPEELMALFDDAVARADRAIDAALARPTGIETPSARTTRSGDQHFSLRWILLHMIEEYARHNGHADLLRESIDGQTGE</sequence>
<dbReference type="InterPro" id="IPR007061">
    <property type="entry name" value="MST-like"/>
</dbReference>
<gene>
    <name evidence="1" type="ORF">F0U47_17070</name>
</gene>
<proteinExistence type="predicted"/>
<dbReference type="EMBL" id="VUJW01000010">
    <property type="protein sequence ID" value="KAA1426045.1"/>
    <property type="molecule type" value="Genomic_DNA"/>
</dbReference>
<comment type="caution">
    <text evidence="1">The sequence shown here is derived from an EMBL/GenBank/DDBJ whole genome shotgun (WGS) entry which is preliminary data.</text>
</comment>
<dbReference type="Proteomes" id="UP000324351">
    <property type="component" value="Unassembled WGS sequence"/>
</dbReference>
<dbReference type="Pfam" id="PF04978">
    <property type="entry name" value="MST"/>
    <property type="match status" value="1"/>
</dbReference>